<evidence type="ECO:0000256" key="4">
    <source>
        <dbReference type="ARBA" id="ARBA00022438"/>
    </source>
</evidence>
<keyword evidence="7 10" id="KW-0378">Hydrolase</keyword>
<keyword evidence="8 10" id="KW-0862">Zinc</keyword>
<protein>
    <recommendedName>
        <fullName evidence="3 10">Probable M18 family aminopeptidase 2</fullName>
        <ecNumber evidence="10">3.4.11.-</ecNumber>
    </recommendedName>
</protein>
<dbReference type="Proteomes" id="UP001212821">
    <property type="component" value="Chromosome"/>
</dbReference>
<dbReference type="CDD" id="cd05658">
    <property type="entry name" value="M18_DAP"/>
    <property type="match status" value="1"/>
</dbReference>
<evidence type="ECO:0000256" key="10">
    <source>
        <dbReference type="HAMAP-Rule" id="MF_00467"/>
    </source>
</evidence>
<feature type="binding site" evidence="10">
    <location>
        <position position="413"/>
    </location>
    <ligand>
        <name>Zn(2+)</name>
        <dbReference type="ChEBI" id="CHEBI:29105"/>
    </ligand>
</feature>
<dbReference type="NCBIfam" id="NF002759">
    <property type="entry name" value="PRK02813.1"/>
    <property type="match status" value="1"/>
</dbReference>
<keyword evidence="14" id="KW-1185">Reference proteome</keyword>
<keyword evidence="5 10" id="KW-0645">Protease</keyword>
<evidence type="ECO:0000313" key="13">
    <source>
        <dbReference type="EMBL" id="WBP87717.1"/>
    </source>
</evidence>
<comment type="similarity">
    <text evidence="2 10 11">Belongs to the peptidase M18 family.</text>
</comment>
<dbReference type="SUPFAM" id="SSF53187">
    <property type="entry name" value="Zn-dependent exopeptidases"/>
    <property type="match status" value="1"/>
</dbReference>
<dbReference type="SUPFAM" id="SSF101821">
    <property type="entry name" value="Aminopeptidase/glucanase lid domain"/>
    <property type="match status" value="1"/>
</dbReference>
<evidence type="ECO:0000313" key="14">
    <source>
        <dbReference type="Proteomes" id="UP001212821"/>
    </source>
</evidence>
<comment type="cofactor">
    <cofactor evidence="1 10 12">
        <name>Zn(2+)</name>
        <dbReference type="ChEBI" id="CHEBI:29105"/>
    </cofactor>
</comment>
<reference evidence="14" key="1">
    <citation type="submission" date="2022-12" db="EMBL/GenBank/DDBJ databases">
        <authorList>
            <person name="Mo P."/>
        </authorList>
    </citation>
    <scope>NUCLEOTIDE SEQUENCE [LARGE SCALE GENOMIC DNA]</scope>
    <source>
        <strain evidence="14">HUAS 3-15</strain>
    </source>
</reference>
<proteinExistence type="inferred from homology"/>
<dbReference type="PANTHER" id="PTHR28570:SF3">
    <property type="entry name" value="ASPARTYL AMINOPEPTIDASE"/>
    <property type="match status" value="1"/>
</dbReference>
<evidence type="ECO:0000256" key="8">
    <source>
        <dbReference type="ARBA" id="ARBA00022833"/>
    </source>
</evidence>
<dbReference type="EMBL" id="CP115450">
    <property type="protein sequence ID" value="WBP87717.1"/>
    <property type="molecule type" value="Genomic_DNA"/>
</dbReference>
<dbReference type="RefSeq" id="WP_270145398.1">
    <property type="nucleotide sequence ID" value="NZ_CP115450.1"/>
</dbReference>
<evidence type="ECO:0000256" key="2">
    <source>
        <dbReference type="ARBA" id="ARBA00008290"/>
    </source>
</evidence>
<organism evidence="13 14">
    <name type="scientific">Kitasatospora cathayae</name>
    <dbReference type="NCBI Taxonomy" id="3004092"/>
    <lineage>
        <taxon>Bacteria</taxon>
        <taxon>Bacillati</taxon>
        <taxon>Actinomycetota</taxon>
        <taxon>Actinomycetes</taxon>
        <taxon>Kitasatosporales</taxon>
        <taxon>Streptomycetaceae</taxon>
        <taxon>Kitasatospora</taxon>
    </lineage>
</organism>
<dbReference type="HAMAP" id="MF_00467">
    <property type="entry name" value="Aminopeptidase_M18_2"/>
    <property type="match status" value="1"/>
</dbReference>
<dbReference type="InterPro" id="IPR022984">
    <property type="entry name" value="M18_aminopeptidase_2"/>
</dbReference>
<dbReference type="GO" id="GO:0004177">
    <property type="term" value="F:aminopeptidase activity"/>
    <property type="evidence" value="ECO:0007669"/>
    <property type="project" value="UniProtKB-KW"/>
</dbReference>
<evidence type="ECO:0000256" key="12">
    <source>
        <dbReference type="RuleBase" id="RU004387"/>
    </source>
</evidence>
<dbReference type="PRINTS" id="PR00932">
    <property type="entry name" value="AMINO1PTASE"/>
</dbReference>
<feature type="binding site" evidence="10">
    <location>
        <position position="160"/>
    </location>
    <ligand>
        <name>Zn(2+)</name>
        <dbReference type="ChEBI" id="CHEBI:29105"/>
    </ligand>
</feature>
<dbReference type="InterPro" id="IPR023358">
    <property type="entry name" value="Peptidase_M18_dom2"/>
</dbReference>
<evidence type="ECO:0000256" key="7">
    <source>
        <dbReference type="ARBA" id="ARBA00022801"/>
    </source>
</evidence>
<dbReference type="PANTHER" id="PTHR28570">
    <property type="entry name" value="ASPARTYL AMINOPEPTIDASE"/>
    <property type="match status" value="1"/>
</dbReference>
<dbReference type="EC" id="3.4.11.-" evidence="10"/>
<evidence type="ECO:0000256" key="5">
    <source>
        <dbReference type="ARBA" id="ARBA00022670"/>
    </source>
</evidence>
<evidence type="ECO:0000256" key="9">
    <source>
        <dbReference type="ARBA" id="ARBA00023049"/>
    </source>
</evidence>
<evidence type="ECO:0000256" key="6">
    <source>
        <dbReference type="ARBA" id="ARBA00022723"/>
    </source>
</evidence>
<dbReference type="InterPro" id="IPR001948">
    <property type="entry name" value="Peptidase_M18"/>
</dbReference>
<evidence type="ECO:0000256" key="1">
    <source>
        <dbReference type="ARBA" id="ARBA00001947"/>
    </source>
</evidence>
<evidence type="ECO:0000256" key="3">
    <source>
        <dbReference type="ARBA" id="ARBA00014897"/>
    </source>
</evidence>
<keyword evidence="9 10" id="KW-0482">Metalloprotease</keyword>
<keyword evidence="4 10" id="KW-0031">Aminopeptidase</keyword>
<accession>A0ABY7Q523</accession>
<dbReference type="Pfam" id="PF02127">
    <property type="entry name" value="Peptidase_M18"/>
    <property type="match status" value="1"/>
</dbReference>
<feature type="binding site" evidence="10">
    <location>
        <position position="89"/>
    </location>
    <ligand>
        <name>Zn(2+)</name>
        <dbReference type="ChEBI" id="CHEBI:29105"/>
    </ligand>
</feature>
<name>A0ABY7Q523_9ACTN</name>
<dbReference type="Gene3D" id="2.30.250.10">
    <property type="entry name" value="Aminopeptidase i, Domain 2"/>
    <property type="match status" value="1"/>
</dbReference>
<keyword evidence="6 10" id="KW-0479">Metal-binding</keyword>
<gene>
    <name evidence="10" type="primary">apeB</name>
    <name evidence="13" type="ORF">O1G21_18950</name>
</gene>
<dbReference type="Gene3D" id="3.40.630.10">
    <property type="entry name" value="Zn peptidases"/>
    <property type="match status" value="1"/>
</dbReference>
<evidence type="ECO:0000256" key="11">
    <source>
        <dbReference type="RuleBase" id="RU004386"/>
    </source>
</evidence>
<sequence length="437" mass="46270">MSTAAPRAFFDRTHTDDLIEFLGTSPSPYHAVASAAERLEKAGFRQVAETDAWDGAAGGRYLIRGGALIAWYLPEGAGPETPFRIIGTHTDSPNLRVKPVPDTGSAGWRQVAVEIYGGVPLNTWLDRDLGLSGRLALKDGGARLVQLDEPLLRVPQLAIHLDRQVNDGMKLDRQRHLTPIWGLGPVDEGSLIAYVAERAGLAAEDVVGWDLMTHDVQPASYLGRDRELLAGPRLDNLLSVHAATAALAAVAVAVAEGGVTLPYIPVLAAFDHEETGSESDTGAQSPLLGNVLDRTVHARGGSPEDRARALAGTVCLSSDMGHAVHPNYSERHEPGHHPLPNDGPILKVNVNNRYATDGVGRAVFAAACEKAGVPWQSFVSNNAMPCGTTIGPITAARLGIKTVDCGIAALSMHSARELCGAEDPYLLASAIKAFLEG</sequence>